<evidence type="ECO:0008006" key="3">
    <source>
        <dbReference type="Google" id="ProtNLM"/>
    </source>
</evidence>
<dbReference type="AlphaFoldDB" id="A4G675"/>
<dbReference type="eggNOG" id="ENOG50344D6">
    <property type="taxonomic scope" value="Bacteria"/>
</dbReference>
<organism evidence="1 2">
    <name type="scientific">Herminiimonas arsenicoxydans</name>
    <dbReference type="NCBI Taxonomy" id="204773"/>
    <lineage>
        <taxon>Bacteria</taxon>
        <taxon>Pseudomonadati</taxon>
        <taxon>Pseudomonadota</taxon>
        <taxon>Betaproteobacteria</taxon>
        <taxon>Burkholderiales</taxon>
        <taxon>Oxalobacteraceae</taxon>
        <taxon>Herminiimonas</taxon>
    </lineage>
</organism>
<dbReference type="STRING" id="204773.HEAR1859"/>
<reference evidence="1 2" key="1">
    <citation type="journal article" date="2007" name="PLoS Genet.">
        <title>A tale of two oxidation states: bacterial colonization of arsenic-rich environments.</title>
        <authorList>
            <person name="Muller D."/>
            <person name="Medigue C."/>
            <person name="Koechler S."/>
            <person name="Barbe V."/>
            <person name="Barakat M."/>
            <person name="Talla E."/>
            <person name="Bonnefoy V."/>
            <person name="Krin E."/>
            <person name="Arsene-Ploetze F."/>
            <person name="Carapito C."/>
            <person name="Chandler M."/>
            <person name="Cournoyer B."/>
            <person name="Cruveiller S."/>
            <person name="Dossat C."/>
            <person name="Duval S."/>
            <person name="Heymann M."/>
            <person name="Leize E."/>
            <person name="Lieutaud A."/>
            <person name="Lievremont D."/>
            <person name="Makita Y."/>
            <person name="Mangenot S."/>
            <person name="Nitschke W."/>
            <person name="Ortet P."/>
            <person name="Perdrial N."/>
            <person name="Schoepp B."/>
            <person name="Siguier N."/>
            <person name="Simeonova D.D."/>
            <person name="Rouy Z."/>
            <person name="Segurens B."/>
            <person name="Turlin E."/>
            <person name="Vallenet D."/>
            <person name="Van Dorsselaer A."/>
            <person name="Weiss S."/>
            <person name="Weissenbach J."/>
            <person name="Lett M.C."/>
            <person name="Danchin A."/>
            <person name="Bertin P.N."/>
        </authorList>
    </citation>
    <scope>NUCLEOTIDE SEQUENCE [LARGE SCALE GENOMIC DNA]</scope>
    <source>
        <strain evidence="2">ULPAs1</strain>
    </source>
</reference>
<accession>A4G675</accession>
<evidence type="ECO:0000313" key="2">
    <source>
        <dbReference type="Proteomes" id="UP000006697"/>
    </source>
</evidence>
<dbReference type="EMBL" id="CU207211">
    <property type="protein sequence ID" value="CAL62012.1"/>
    <property type="molecule type" value="Genomic_DNA"/>
</dbReference>
<evidence type="ECO:0000313" key="1">
    <source>
        <dbReference type="EMBL" id="CAL62012.1"/>
    </source>
</evidence>
<protein>
    <recommendedName>
        <fullName evidence="3">DNA-binding protein</fullName>
    </recommendedName>
</protein>
<name>A4G675_HERAR</name>
<sequence length="67" mass="7403">MTLDEIPPVLSVKDFCSIIAKSKSWTYAEWKREGSDLPKPFKIGSATRILGEATANYLKKKSSALKG</sequence>
<dbReference type="KEGG" id="har:HEAR1859"/>
<gene>
    <name evidence="1" type="ordered locus">HEAR1859</name>
</gene>
<proteinExistence type="predicted"/>
<keyword evidence="2" id="KW-1185">Reference proteome</keyword>
<dbReference type="Proteomes" id="UP000006697">
    <property type="component" value="Chromosome"/>
</dbReference>
<dbReference type="HOGENOM" id="CLU_2806603_0_0_4"/>
<dbReference type="OrthoDB" id="9023255at2"/>